<dbReference type="EMBL" id="JH159154">
    <property type="protein sequence ID" value="EGZ17871.1"/>
    <property type="molecule type" value="Genomic_DNA"/>
</dbReference>
<evidence type="ECO:0000313" key="3">
    <source>
        <dbReference type="Proteomes" id="UP000002640"/>
    </source>
</evidence>
<feature type="compositionally biased region" description="Polar residues" evidence="1">
    <location>
        <begin position="218"/>
        <end position="239"/>
    </location>
</feature>
<dbReference type="RefSeq" id="XP_009526929.1">
    <property type="nucleotide sequence ID" value="XM_009528634.1"/>
</dbReference>
<feature type="compositionally biased region" description="Low complexity" evidence="1">
    <location>
        <begin position="192"/>
        <end position="208"/>
    </location>
</feature>
<feature type="region of interest" description="Disordered" evidence="1">
    <location>
        <begin position="188"/>
        <end position="245"/>
    </location>
</feature>
<protein>
    <submittedName>
        <fullName evidence="2">Uncharacterized protein</fullName>
    </submittedName>
</protein>
<gene>
    <name evidence="2" type="ORF">PHYSODRAFT_255797</name>
</gene>
<dbReference type="Proteomes" id="UP000002640">
    <property type="component" value="Unassembled WGS sequence"/>
</dbReference>
<feature type="compositionally biased region" description="Low complexity" evidence="1">
    <location>
        <begin position="363"/>
        <end position="379"/>
    </location>
</feature>
<organism evidence="2 3">
    <name type="scientific">Phytophthora sojae (strain P6497)</name>
    <name type="common">Soybean stem and root rot agent</name>
    <name type="synonym">Phytophthora megasperma f. sp. glycines</name>
    <dbReference type="NCBI Taxonomy" id="1094619"/>
    <lineage>
        <taxon>Eukaryota</taxon>
        <taxon>Sar</taxon>
        <taxon>Stramenopiles</taxon>
        <taxon>Oomycota</taxon>
        <taxon>Peronosporomycetes</taxon>
        <taxon>Peronosporales</taxon>
        <taxon>Peronosporaceae</taxon>
        <taxon>Phytophthora</taxon>
    </lineage>
</organism>
<keyword evidence="3" id="KW-1185">Reference proteome</keyword>
<evidence type="ECO:0000313" key="2">
    <source>
        <dbReference type="EMBL" id="EGZ17871.1"/>
    </source>
</evidence>
<dbReference type="KEGG" id="psoj:PHYSODRAFT_255797"/>
<reference evidence="2 3" key="1">
    <citation type="journal article" date="2006" name="Science">
        <title>Phytophthora genome sequences uncover evolutionary origins and mechanisms of pathogenesis.</title>
        <authorList>
            <person name="Tyler B.M."/>
            <person name="Tripathy S."/>
            <person name="Zhang X."/>
            <person name="Dehal P."/>
            <person name="Jiang R.H."/>
            <person name="Aerts A."/>
            <person name="Arredondo F.D."/>
            <person name="Baxter L."/>
            <person name="Bensasson D."/>
            <person name="Beynon J.L."/>
            <person name="Chapman J."/>
            <person name="Damasceno C.M."/>
            <person name="Dorrance A.E."/>
            <person name="Dou D."/>
            <person name="Dickerman A.W."/>
            <person name="Dubchak I.L."/>
            <person name="Garbelotto M."/>
            <person name="Gijzen M."/>
            <person name="Gordon S.G."/>
            <person name="Govers F."/>
            <person name="Grunwald N.J."/>
            <person name="Huang W."/>
            <person name="Ivors K.L."/>
            <person name="Jones R.W."/>
            <person name="Kamoun S."/>
            <person name="Krampis K."/>
            <person name="Lamour K.H."/>
            <person name="Lee M.K."/>
            <person name="McDonald W.H."/>
            <person name="Medina M."/>
            <person name="Meijer H.J."/>
            <person name="Nordberg E.K."/>
            <person name="Maclean D.J."/>
            <person name="Ospina-Giraldo M.D."/>
            <person name="Morris P.F."/>
            <person name="Phuntumart V."/>
            <person name="Putnam N.H."/>
            <person name="Rash S."/>
            <person name="Rose J.K."/>
            <person name="Sakihama Y."/>
            <person name="Salamov A.A."/>
            <person name="Savidor A."/>
            <person name="Scheuring C.F."/>
            <person name="Smith B.M."/>
            <person name="Sobral B.W."/>
            <person name="Terry A."/>
            <person name="Torto-Alalibo T.A."/>
            <person name="Win J."/>
            <person name="Xu Z."/>
            <person name="Zhang H."/>
            <person name="Grigoriev I.V."/>
            <person name="Rokhsar D.S."/>
            <person name="Boore J.L."/>
        </authorList>
    </citation>
    <scope>NUCLEOTIDE SEQUENCE [LARGE SCALE GENOMIC DNA]</scope>
    <source>
        <strain evidence="2 3">P6497</strain>
    </source>
</reference>
<dbReference type="InParanoid" id="G4ZEA8"/>
<proteinExistence type="predicted"/>
<dbReference type="GeneID" id="20638655"/>
<dbReference type="OMA" id="HRRHICK"/>
<accession>G4ZEA8</accession>
<evidence type="ECO:0000256" key="1">
    <source>
        <dbReference type="SAM" id="MobiDB-lite"/>
    </source>
</evidence>
<name>G4ZEA8_PHYSP</name>
<dbReference type="AlphaFoldDB" id="G4ZEA8"/>
<sequence>MEEVQVQVQGDAAFTSFPGEGFRFGSSFWLENQVTKKRWTCEVADVAAFAPTGVVLPWETVLHYVAASLKESAAATDSADQTPTLVREDDDQRLLLEVTIRLGVTGFAWAPKYVFPMTLELRNATPTDVQIKLLTTQVQELQQEVNTLKKLVEDVLRVQAKPEPAAALVEELQQEVKTLKEQMQAVLRDQAESQPAAAVSSSSSPASETPSDVDSPHRQPTPTQSPAAGSTQSPKSLPTPSRKDQVWGDIIGQSCHRLVQVDEYRETRNSDGGVMRRHRQRACKVCSALKGDRRRPFETSFYCEECTEQHKGGMVFLCDKVRHHEADQYQNATCSQIWHVMWKNGEDIPLNGASIRMRKKLKLSSSSEGETAASTAIATPVRRSTREGL</sequence>
<feature type="region of interest" description="Disordered" evidence="1">
    <location>
        <begin position="363"/>
        <end position="389"/>
    </location>
</feature>